<keyword evidence="2" id="KW-1185">Reference proteome</keyword>
<dbReference type="Proteomes" id="UP000215509">
    <property type="component" value="Unassembled WGS sequence"/>
</dbReference>
<dbReference type="AlphaFoldDB" id="A0A229UII2"/>
<dbReference type="OrthoDB" id="2638183at2"/>
<organism evidence="1 2">
    <name type="scientific">Paenibacillus rigui</name>
    <dbReference type="NCBI Taxonomy" id="554312"/>
    <lineage>
        <taxon>Bacteria</taxon>
        <taxon>Bacillati</taxon>
        <taxon>Bacillota</taxon>
        <taxon>Bacilli</taxon>
        <taxon>Bacillales</taxon>
        <taxon>Paenibacillaceae</taxon>
        <taxon>Paenibacillus</taxon>
    </lineage>
</organism>
<evidence type="ECO:0000313" key="1">
    <source>
        <dbReference type="EMBL" id="OXM82719.1"/>
    </source>
</evidence>
<comment type="caution">
    <text evidence="1">The sequence shown here is derived from an EMBL/GenBank/DDBJ whole genome shotgun (WGS) entry which is preliminary data.</text>
</comment>
<evidence type="ECO:0000313" key="2">
    <source>
        <dbReference type="Proteomes" id="UP000215509"/>
    </source>
</evidence>
<sequence length="71" mass="8190">MAHNRRLLTDQDFKEAMDRQVAVRVFQDDHVVDSGGIITRFDEQTVVIQSSVSELGYHSRSACEFFGMRKK</sequence>
<dbReference type="RefSeq" id="WP_094018361.1">
    <property type="nucleotide sequence ID" value="NZ_NMQW01000057.1"/>
</dbReference>
<protein>
    <submittedName>
        <fullName evidence="1">Uncharacterized protein</fullName>
    </submittedName>
</protein>
<name>A0A229UII2_9BACL</name>
<gene>
    <name evidence="1" type="ORF">CF651_29040</name>
</gene>
<proteinExistence type="predicted"/>
<reference evidence="1 2" key="1">
    <citation type="submission" date="2017-07" db="EMBL/GenBank/DDBJ databases">
        <title>Genome sequencing and assembly of Paenibacillus rigui.</title>
        <authorList>
            <person name="Mayilraj S."/>
        </authorList>
    </citation>
    <scope>NUCLEOTIDE SEQUENCE [LARGE SCALE GENOMIC DNA]</scope>
    <source>
        <strain evidence="1 2">JCM 16352</strain>
    </source>
</reference>
<dbReference type="EMBL" id="NMQW01000057">
    <property type="protein sequence ID" value="OXM82719.1"/>
    <property type="molecule type" value="Genomic_DNA"/>
</dbReference>
<accession>A0A229UII2</accession>